<comment type="similarity">
    <text evidence="1">Belongs to the BamE family.</text>
</comment>
<dbReference type="GO" id="GO:0051205">
    <property type="term" value="P:protein insertion into membrane"/>
    <property type="evidence" value="ECO:0007669"/>
    <property type="project" value="UniProtKB-UniRule"/>
</dbReference>
<dbReference type="Pfam" id="PF04355">
    <property type="entry name" value="BamE"/>
    <property type="match status" value="1"/>
</dbReference>
<gene>
    <name evidence="1" type="primary">bamE</name>
    <name evidence="3" type="ORF">Azoinq_12070</name>
</gene>
<dbReference type="PANTHER" id="PTHR37482:SF1">
    <property type="entry name" value="OUTER MEMBRANE PROTEIN ASSEMBLY FACTOR BAME"/>
    <property type="match status" value="1"/>
</dbReference>
<keyword evidence="1" id="KW-0998">Cell outer membrane</keyword>
<dbReference type="Proteomes" id="UP000683428">
    <property type="component" value="Chromosome"/>
</dbReference>
<dbReference type="GO" id="GO:0043165">
    <property type="term" value="P:Gram-negative-bacterium-type cell outer membrane assembly"/>
    <property type="evidence" value="ECO:0007669"/>
    <property type="project" value="UniProtKB-UniRule"/>
</dbReference>
<evidence type="ECO:0000256" key="1">
    <source>
        <dbReference type="HAMAP-Rule" id="MF_00925"/>
    </source>
</evidence>
<dbReference type="PANTHER" id="PTHR37482">
    <property type="entry name" value="OUTER MEMBRANE PROTEIN ASSEMBLY FACTOR BAME"/>
    <property type="match status" value="1"/>
</dbReference>
<dbReference type="RefSeq" id="WP_216128736.1">
    <property type="nucleotide sequence ID" value="NZ_CP064782.1"/>
</dbReference>
<protein>
    <recommendedName>
        <fullName evidence="1">Outer membrane protein assembly factor BamE</fullName>
    </recommendedName>
</protein>
<organism evidence="3 4">
    <name type="scientific">Azospira inquinata</name>
    <dbReference type="NCBI Taxonomy" id="2785627"/>
    <lineage>
        <taxon>Bacteria</taxon>
        <taxon>Pseudomonadati</taxon>
        <taxon>Pseudomonadota</taxon>
        <taxon>Betaproteobacteria</taxon>
        <taxon>Rhodocyclales</taxon>
        <taxon>Rhodocyclaceae</taxon>
        <taxon>Azospira</taxon>
    </lineage>
</organism>
<dbReference type="EMBL" id="CP064782">
    <property type="protein sequence ID" value="QWT48580.1"/>
    <property type="molecule type" value="Genomic_DNA"/>
</dbReference>
<evidence type="ECO:0000259" key="2">
    <source>
        <dbReference type="Pfam" id="PF04355"/>
    </source>
</evidence>
<evidence type="ECO:0000313" key="4">
    <source>
        <dbReference type="Proteomes" id="UP000683428"/>
    </source>
</evidence>
<dbReference type="InterPro" id="IPR026592">
    <property type="entry name" value="BamE"/>
</dbReference>
<sequence>MIPSFSCHFSTRSLFFAAGVAVFGLVGCSHVPRVVTEYKIDVQQGNYITQDMIAQLRPGLSKDQVRYILGTPLLTDIFHGERWDYLYRLEKGKTGEVESRKFSVFFTDGVLARVSGDVVPAQPAKEGEGAAGDGDTASKQRVVDLGSIPEDGSVTPPPLEQKGFFGKLMEKVGL</sequence>
<dbReference type="KEGG" id="aiq:Azoinq_12070"/>
<comment type="subcellular location">
    <subcellularLocation>
        <location evidence="1">Cell outer membrane</location>
    </subcellularLocation>
</comment>
<reference evidence="3" key="1">
    <citation type="submission" date="2020-11" db="EMBL/GenBank/DDBJ databases">
        <title>Azospira inquinata sp. nov.</title>
        <authorList>
            <person name="Moe W.M."/>
            <person name="Mikes M.C."/>
        </authorList>
    </citation>
    <scope>NUCLEOTIDE SEQUENCE</scope>
    <source>
        <strain evidence="3">Azo-3</strain>
    </source>
</reference>
<dbReference type="InterPro" id="IPR007450">
    <property type="entry name" value="BamE_dom"/>
</dbReference>
<comment type="subunit">
    <text evidence="1">Part of the Bam complex.</text>
</comment>
<dbReference type="HAMAP" id="MF_00925">
    <property type="entry name" value="OM_assembly_BamE"/>
    <property type="match status" value="1"/>
</dbReference>
<proteinExistence type="inferred from homology"/>
<dbReference type="GO" id="GO:1990063">
    <property type="term" value="C:Bam protein complex"/>
    <property type="evidence" value="ECO:0007669"/>
    <property type="project" value="TreeGrafter"/>
</dbReference>
<name>A0A975SLL3_9RHOO</name>
<keyword evidence="1" id="KW-0472">Membrane</keyword>
<dbReference type="GO" id="GO:0030674">
    <property type="term" value="F:protein-macromolecule adaptor activity"/>
    <property type="evidence" value="ECO:0007669"/>
    <property type="project" value="TreeGrafter"/>
</dbReference>
<dbReference type="AlphaFoldDB" id="A0A975SLL3"/>
<keyword evidence="4" id="KW-1185">Reference proteome</keyword>
<evidence type="ECO:0000313" key="3">
    <source>
        <dbReference type="EMBL" id="QWT48580.1"/>
    </source>
</evidence>
<keyword evidence="1" id="KW-0732">Signal</keyword>
<comment type="function">
    <text evidence="1">Part of the outer membrane protein assembly complex, which is involved in assembly and insertion of beta-barrel proteins into the outer membrane.</text>
</comment>
<accession>A0A975SLL3</accession>
<feature type="domain" description="Outer membrane protein assembly factor BamE" evidence="2">
    <location>
        <begin position="45"/>
        <end position="114"/>
    </location>
</feature>